<dbReference type="InterPro" id="IPR050194">
    <property type="entry name" value="Glycosyltransferase_grp1"/>
</dbReference>
<evidence type="ECO:0000256" key="1">
    <source>
        <dbReference type="SAM" id="Phobius"/>
    </source>
</evidence>
<comment type="caution">
    <text evidence="3">The sequence shown here is derived from an EMBL/GenBank/DDBJ whole genome shotgun (WGS) entry which is preliminary data.</text>
</comment>
<keyword evidence="1" id="KW-0812">Transmembrane</keyword>
<keyword evidence="1" id="KW-0472">Membrane</keyword>
<dbReference type="PANTHER" id="PTHR45947:SF3">
    <property type="entry name" value="SULFOQUINOVOSYL TRANSFERASE SQD2"/>
    <property type="match status" value="1"/>
</dbReference>
<proteinExistence type="predicted"/>
<evidence type="ECO:0000313" key="4">
    <source>
        <dbReference type="Proteomes" id="UP000019140"/>
    </source>
</evidence>
<dbReference type="CDD" id="cd03794">
    <property type="entry name" value="GT4_WbuB-like"/>
    <property type="match status" value="1"/>
</dbReference>
<dbReference type="InterPro" id="IPR028098">
    <property type="entry name" value="Glyco_trans_4-like_N"/>
</dbReference>
<dbReference type="HOGENOM" id="CLU_009583_36_2_7"/>
<feature type="transmembrane region" description="Helical" evidence="1">
    <location>
        <begin position="69"/>
        <end position="92"/>
    </location>
</feature>
<dbReference type="EMBL" id="AZHX01000872">
    <property type="protein sequence ID" value="ETX05765.1"/>
    <property type="molecule type" value="Genomic_DNA"/>
</dbReference>
<keyword evidence="4" id="KW-1185">Reference proteome</keyword>
<dbReference type="Pfam" id="PF13692">
    <property type="entry name" value="Glyco_trans_1_4"/>
    <property type="match status" value="1"/>
</dbReference>
<dbReference type="SUPFAM" id="SSF53756">
    <property type="entry name" value="UDP-Glycosyltransferase/glycogen phosphorylase"/>
    <property type="match status" value="1"/>
</dbReference>
<dbReference type="AlphaFoldDB" id="W4M6D3"/>
<dbReference type="PANTHER" id="PTHR45947">
    <property type="entry name" value="SULFOQUINOVOSYL TRANSFERASE SQD2"/>
    <property type="match status" value="1"/>
</dbReference>
<dbReference type="Proteomes" id="UP000019140">
    <property type="component" value="Unassembled WGS sequence"/>
</dbReference>
<dbReference type="Gene3D" id="3.40.50.2000">
    <property type="entry name" value="Glycogen Phosphorylase B"/>
    <property type="match status" value="2"/>
</dbReference>
<sequence>MAAQVGILMLLENCGYPEDIRVLLEARSLTDAGYRVTVICPREAGQAWHEGLDGVTVYRYPMPPEANSFWGYLWEYGYALIASFAISLWVWLRRGFDIVHAHNPPDLFCLIAAFYKLFGGKRFVFDHHDLAPEMYTVRFDHGGNRWAHRALCGLERLSQRLADHVIVVNESYKRMAMTRGQVPEQRLTVVRNGPDVALLNAVRSDVPPLASLLAQGQGRTILAYVGVMGYQDGLDYLLRALHHLVYDLGRPDFYCVLIGQGDAYADLQTAASALALDNYITFTGWVDYDQVGGYLRVADICVAPEPSNPYTDLSTTIKMMEYMALGKPIVAFELPEHVWTAREAALYARPNDELEFARHLAALMDDPQRRQQMGAYGRNRIETELAWPYQAKHLIEAYAVLTATGDEAVSV</sequence>
<keyword evidence="1" id="KW-1133">Transmembrane helix</keyword>
<gene>
    <name evidence="3" type="ORF">ETSY2_21040</name>
</gene>
<dbReference type="Pfam" id="PF13439">
    <property type="entry name" value="Glyco_transf_4"/>
    <property type="match status" value="1"/>
</dbReference>
<organism evidence="3 4">
    <name type="scientific">Candidatus Entotheonella gemina</name>
    <dbReference type="NCBI Taxonomy" id="1429439"/>
    <lineage>
        <taxon>Bacteria</taxon>
        <taxon>Pseudomonadati</taxon>
        <taxon>Nitrospinota/Tectimicrobiota group</taxon>
        <taxon>Candidatus Tectimicrobiota</taxon>
        <taxon>Candidatus Entotheonellia</taxon>
        <taxon>Candidatus Entotheonellales</taxon>
        <taxon>Candidatus Entotheonellaceae</taxon>
        <taxon>Candidatus Entotheonella</taxon>
    </lineage>
</organism>
<dbReference type="GO" id="GO:0016757">
    <property type="term" value="F:glycosyltransferase activity"/>
    <property type="evidence" value="ECO:0007669"/>
    <property type="project" value="TreeGrafter"/>
</dbReference>
<evidence type="ECO:0000259" key="2">
    <source>
        <dbReference type="Pfam" id="PF13439"/>
    </source>
</evidence>
<protein>
    <recommendedName>
        <fullName evidence="2">Glycosyltransferase subfamily 4-like N-terminal domain-containing protein</fullName>
    </recommendedName>
</protein>
<reference evidence="3 4" key="1">
    <citation type="journal article" date="2014" name="Nature">
        <title>An environmental bacterial taxon with a large and distinct metabolic repertoire.</title>
        <authorList>
            <person name="Wilson M.C."/>
            <person name="Mori T."/>
            <person name="Ruckert C."/>
            <person name="Uria A.R."/>
            <person name="Helf M.J."/>
            <person name="Takada K."/>
            <person name="Gernert C."/>
            <person name="Steffens U.A."/>
            <person name="Heycke N."/>
            <person name="Schmitt S."/>
            <person name="Rinke C."/>
            <person name="Helfrich E.J."/>
            <person name="Brachmann A.O."/>
            <person name="Gurgui C."/>
            <person name="Wakimoto T."/>
            <person name="Kracht M."/>
            <person name="Crusemann M."/>
            <person name="Hentschel U."/>
            <person name="Abe I."/>
            <person name="Matsunaga S."/>
            <person name="Kalinowski J."/>
            <person name="Takeyama H."/>
            <person name="Piel J."/>
        </authorList>
    </citation>
    <scope>NUCLEOTIDE SEQUENCE [LARGE SCALE GENOMIC DNA]</scope>
    <source>
        <strain evidence="4">TSY2</strain>
    </source>
</reference>
<feature type="domain" description="Glycosyltransferase subfamily 4-like N-terminal" evidence="2">
    <location>
        <begin position="25"/>
        <end position="196"/>
    </location>
</feature>
<evidence type="ECO:0000313" key="3">
    <source>
        <dbReference type="EMBL" id="ETX05765.1"/>
    </source>
</evidence>
<name>W4M6D3_9BACT</name>
<accession>W4M6D3</accession>